<gene>
    <name evidence="1" type="ORF">DFR59_10536</name>
</gene>
<sequence>MKIVFGEPTFAALQKAEKGEIRLGGCCILEDGPEYYCKDCENEWNKEQAVDAAYTRIEGIKATIGGFFDGHYIVEINLISRQVVWSFYGRGEDETIQKSIGPDTAKKLIEDLKMINLLNWKAKYIEPGILDGTNWSVEISRDGRKISKHGNIKFPDEWDAFCKIIRGITGKKFS</sequence>
<comment type="caution">
    <text evidence="1">The sequence shown here is derived from an EMBL/GenBank/DDBJ whole genome shotgun (WGS) entry which is preliminary data.</text>
</comment>
<keyword evidence="2" id="KW-1185">Reference proteome</keyword>
<evidence type="ECO:0000313" key="2">
    <source>
        <dbReference type="Proteomes" id="UP000255326"/>
    </source>
</evidence>
<organism evidence="1 2">
    <name type="scientific">Falsibacillus pallidus</name>
    <dbReference type="NCBI Taxonomy" id="493781"/>
    <lineage>
        <taxon>Bacteria</taxon>
        <taxon>Bacillati</taxon>
        <taxon>Bacillota</taxon>
        <taxon>Bacilli</taxon>
        <taxon>Bacillales</taxon>
        <taxon>Bacillaceae</taxon>
        <taxon>Falsibacillus</taxon>
    </lineage>
</organism>
<reference evidence="1 2" key="1">
    <citation type="submission" date="2018-07" db="EMBL/GenBank/DDBJ databases">
        <title>Genomic Encyclopedia of Type Strains, Phase IV (KMG-IV): sequencing the most valuable type-strain genomes for metagenomic binning, comparative biology and taxonomic classification.</title>
        <authorList>
            <person name="Goeker M."/>
        </authorList>
    </citation>
    <scope>NUCLEOTIDE SEQUENCE [LARGE SCALE GENOMIC DNA]</scope>
    <source>
        <strain evidence="1 2">DSM 25281</strain>
    </source>
</reference>
<dbReference type="Proteomes" id="UP000255326">
    <property type="component" value="Unassembled WGS sequence"/>
</dbReference>
<dbReference type="EMBL" id="QQAY01000005">
    <property type="protein sequence ID" value="RDI42197.1"/>
    <property type="molecule type" value="Genomic_DNA"/>
</dbReference>
<dbReference type="AlphaFoldDB" id="A0A370GEU1"/>
<accession>A0A370GEU1</accession>
<name>A0A370GEU1_9BACI</name>
<protein>
    <submittedName>
        <fullName evidence="1">Uncharacterized protein</fullName>
    </submittedName>
</protein>
<proteinExistence type="predicted"/>
<evidence type="ECO:0000313" key="1">
    <source>
        <dbReference type="EMBL" id="RDI42197.1"/>
    </source>
</evidence>